<dbReference type="Gene3D" id="2.30.30.110">
    <property type="match status" value="1"/>
</dbReference>
<dbReference type="GO" id="GO:0003677">
    <property type="term" value="F:DNA binding"/>
    <property type="evidence" value="ECO:0007669"/>
    <property type="project" value="InterPro"/>
</dbReference>
<keyword evidence="1" id="KW-0540">Nuclease</keyword>
<dbReference type="PANTHER" id="PTHR33988">
    <property type="entry name" value="ENDORIBONUCLEASE MAZF-RELATED"/>
    <property type="match status" value="1"/>
</dbReference>
<dbReference type="EC" id="3.1.-.-" evidence="1"/>
<dbReference type="RefSeq" id="WP_067331122.1">
    <property type="nucleotide sequence ID" value="NZ_LNKT01000034.1"/>
</dbReference>
<sequence>MKQGSIWQVNLDPTIGSEIKKSRPCLILNNDKIGKLPLKIVAPITDFKEHYALVPWMVTVEPTKENGLSKKSAIDLFQVRSVSQQRLTCKIGKIQNNILLKCRQSLDIVFEVYGKE</sequence>
<gene>
    <name evidence="2" type="ORF">AS592_05675</name>
</gene>
<dbReference type="GO" id="GO:0004521">
    <property type="term" value="F:RNA endonuclease activity"/>
    <property type="evidence" value="ECO:0007669"/>
    <property type="project" value="TreeGrafter"/>
</dbReference>
<dbReference type="InterPro" id="IPR003477">
    <property type="entry name" value="PemK-like"/>
</dbReference>
<proteinExistence type="inferred from homology"/>
<dbReference type="InterPro" id="IPR011067">
    <property type="entry name" value="Plasmid_toxin/cell-grow_inhib"/>
</dbReference>
<protein>
    <recommendedName>
        <fullName evidence="1">mRNA interferase</fullName>
        <ecNumber evidence="1">3.1.-.-</ecNumber>
    </recommendedName>
</protein>
<keyword evidence="3" id="KW-1185">Reference proteome</keyword>
<dbReference type="OrthoDB" id="9793906at2"/>
<keyword evidence="1" id="KW-0255">Endonuclease</keyword>
<evidence type="ECO:0000313" key="2">
    <source>
        <dbReference type="EMBL" id="KYJ86285.1"/>
    </source>
</evidence>
<dbReference type="STRING" id="1630136.AS592_05675"/>
<comment type="caution">
    <text evidence="2">The sequence shown here is derived from an EMBL/GenBank/DDBJ whole genome shotgun (WGS) entry which is preliminary data.</text>
</comment>
<dbReference type="Pfam" id="PF02452">
    <property type="entry name" value="PemK_toxin"/>
    <property type="match status" value="1"/>
</dbReference>
<reference evidence="2 3" key="1">
    <citation type="submission" date="2015-11" db="EMBL/GenBank/DDBJ databases">
        <title>Draft genome of Sulfurovum riftiae 1812E, a member of the Epsilonproteobacteria isolated from the tube of the deep-sea hydrothermal vent tubewom Riftia pachyptila.</title>
        <authorList>
            <person name="Vetriani C."/>
            <person name="Giovannelli D."/>
        </authorList>
    </citation>
    <scope>NUCLEOTIDE SEQUENCE [LARGE SCALE GENOMIC DNA]</scope>
    <source>
        <strain evidence="2 3">1812E</strain>
    </source>
</reference>
<comment type="similarity">
    <text evidence="1">Belongs to the PemK/MazF family.</text>
</comment>
<dbReference type="Proteomes" id="UP000075359">
    <property type="component" value="Unassembled WGS sequence"/>
</dbReference>
<dbReference type="GO" id="GO:0016075">
    <property type="term" value="P:rRNA catabolic process"/>
    <property type="evidence" value="ECO:0007669"/>
    <property type="project" value="TreeGrafter"/>
</dbReference>
<name>A0A151CFH9_9BACT</name>
<dbReference type="PIRSF" id="PIRSF033490">
    <property type="entry name" value="MazF"/>
    <property type="match status" value="1"/>
</dbReference>
<keyword evidence="1" id="KW-0378">Hydrolase</keyword>
<evidence type="ECO:0000256" key="1">
    <source>
        <dbReference type="PIRNR" id="PIRNR033490"/>
    </source>
</evidence>
<dbReference type="AlphaFoldDB" id="A0A151CFH9"/>
<evidence type="ECO:0000313" key="3">
    <source>
        <dbReference type="Proteomes" id="UP000075359"/>
    </source>
</evidence>
<dbReference type="SUPFAM" id="SSF50118">
    <property type="entry name" value="Cell growth inhibitor/plasmid maintenance toxic component"/>
    <property type="match status" value="1"/>
</dbReference>
<dbReference type="GO" id="GO:0006402">
    <property type="term" value="P:mRNA catabolic process"/>
    <property type="evidence" value="ECO:0007669"/>
    <property type="project" value="TreeGrafter"/>
</dbReference>
<comment type="function">
    <text evidence="1">Toxic component of a type II toxin-antitoxin (TA) system.</text>
</comment>
<organism evidence="2 3">
    <name type="scientific">Sulfurovum riftiae</name>
    <dbReference type="NCBI Taxonomy" id="1630136"/>
    <lineage>
        <taxon>Bacteria</taxon>
        <taxon>Pseudomonadati</taxon>
        <taxon>Campylobacterota</taxon>
        <taxon>Epsilonproteobacteria</taxon>
        <taxon>Campylobacterales</taxon>
        <taxon>Sulfurovaceae</taxon>
        <taxon>Sulfurovum</taxon>
    </lineage>
</organism>
<dbReference type="GO" id="GO:0016787">
    <property type="term" value="F:hydrolase activity"/>
    <property type="evidence" value="ECO:0007669"/>
    <property type="project" value="UniProtKB-KW"/>
</dbReference>
<accession>A0A151CFH9</accession>
<dbReference type="EMBL" id="LNKT01000034">
    <property type="protein sequence ID" value="KYJ86285.1"/>
    <property type="molecule type" value="Genomic_DNA"/>
</dbReference>
<dbReference type="PANTHER" id="PTHR33988:SF1">
    <property type="entry name" value="ENDORIBONUCLEASE MAZF7-RELATED"/>
    <property type="match status" value="1"/>
</dbReference>